<organism evidence="1 2">
    <name type="scientific">Sphingomonas jatrophae</name>
    <dbReference type="NCBI Taxonomy" id="1166337"/>
    <lineage>
        <taxon>Bacteria</taxon>
        <taxon>Pseudomonadati</taxon>
        <taxon>Pseudomonadota</taxon>
        <taxon>Alphaproteobacteria</taxon>
        <taxon>Sphingomonadales</taxon>
        <taxon>Sphingomonadaceae</taxon>
        <taxon>Sphingomonas</taxon>
    </lineage>
</organism>
<dbReference type="EMBL" id="FOZG01000001">
    <property type="protein sequence ID" value="SFR83574.1"/>
    <property type="molecule type" value="Genomic_DNA"/>
</dbReference>
<reference evidence="1 2" key="1">
    <citation type="submission" date="2016-10" db="EMBL/GenBank/DDBJ databases">
        <authorList>
            <person name="de Groot N.N."/>
        </authorList>
    </citation>
    <scope>NUCLEOTIDE SEQUENCE [LARGE SCALE GENOMIC DNA]</scope>
    <source>
        <strain evidence="1 2">S5-249</strain>
    </source>
</reference>
<dbReference type="Proteomes" id="UP000198824">
    <property type="component" value="Unassembled WGS sequence"/>
</dbReference>
<protein>
    <submittedName>
        <fullName evidence="1">Uncharacterized protein</fullName>
    </submittedName>
</protein>
<keyword evidence="2" id="KW-1185">Reference proteome</keyword>
<dbReference type="STRING" id="1166337.SAMN05192580_1027"/>
<evidence type="ECO:0000313" key="1">
    <source>
        <dbReference type="EMBL" id="SFR83574.1"/>
    </source>
</evidence>
<evidence type="ECO:0000313" key="2">
    <source>
        <dbReference type="Proteomes" id="UP000198824"/>
    </source>
</evidence>
<name>A0A1I6JX68_9SPHN</name>
<dbReference type="AlphaFoldDB" id="A0A1I6JX68"/>
<sequence>MGANRRPRAIGHYGWVDADVGVECLRCGVVTVYCDFAAARCFSERGWSVAAGDAIKRFLCPCGSRDLRFRPVAMAMRPKPIPARPAPLRPIYREDERSLRRRGPADFPDKAAIDTALSVLERAIYACRYTEERVPDPHVTAALEVLRPYCFDTSDVDGFRHQLALAGKLCGGHAETALTGIRRQLGVKADGRSTA</sequence>
<accession>A0A1I6JX68</accession>
<proteinExistence type="predicted"/>
<gene>
    <name evidence="1" type="ORF">SAMN05192580_1027</name>
</gene>